<dbReference type="Proteomes" id="UP001294412">
    <property type="component" value="Unassembled WGS sequence"/>
</dbReference>
<evidence type="ECO:0000256" key="4">
    <source>
        <dbReference type="ARBA" id="ARBA00023235"/>
    </source>
</evidence>
<evidence type="ECO:0000313" key="6">
    <source>
        <dbReference type="EMBL" id="MDY8109348.1"/>
    </source>
</evidence>
<comment type="similarity">
    <text evidence="2">Belongs to the CobH/CbiC family.</text>
</comment>
<evidence type="ECO:0000256" key="3">
    <source>
        <dbReference type="ARBA" id="ARBA00022573"/>
    </source>
</evidence>
<dbReference type="PANTHER" id="PTHR43588">
    <property type="entry name" value="COBALT-PRECORRIN-8 METHYLMUTASE"/>
    <property type="match status" value="1"/>
</dbReference>
<keyword evidence="3" id="KW-0169">Cobalamin biosynthesis</keyword>
<feature type="domain" description="Cobalamin biosynthesis precorrin-8X methylmutase CobH/CbiC" evidence="5">
    <location>
        <begin position="322"/>
        <end position="516"/>
    </location>
</feature>
<dbReference type="InterPro" id="IPR036588">
    <property type="entry name" value="CobH/CbiC_sf"/>
</dbReference>
<comment type="pathway">
    <text evidence="1">Cofactor biosynthesis; adenosylcobalamin biosynthesis.</text>
</comment>
<sequence>MPLFDAYVAIDWSAANVPAVGANSIWMSFAERKDDEVRLIETVNVSTRAGAMAKLRQFFRERLDAGERVFAGFDFPFGYPVGGAEAITGEASWEALWSYLARNIQDLDSNLNNRFEIAGRLNRDKLAHAPMFWGRPEFQDIPGLSPKRPEPYPDILPEKRMAEMRTARGQPVWKMHYTGSVGSQAMTGIAQLEKLRQDDEFKEHIAVWPFETRFADAIERPIVLAEIYPSLFDITRAGGRPVDADQVETLSQIFAARDVQNRFASFLAAPSDLGEDEMRVVLGEEGWITGLAQTQPATGQIDGSDAETRARRLDYLRQPDRIYEESFRQIREAVDLARFEEEAHELVIRIVHACAMPEVADGLTISDGAIAAGKAALLAGKPILVDAEMVSHGIIRASLPHENKVVCRLNLPKVREIAARDETTRSAAQVELWNDVLDGAIVAIGNAPTALFRLLEKIDAGAARPALIIGLPVGFVGAAEAKAELKSDPRGIPFITLDGRLGGSAMAAAAVNALAKGLGSGTGDDG</sequence>
<proteinExistence type="inferred from homology"/>
<gene>
    <name evidence="6" type="ORF">U0C82_09365</name>
</gene>
<protein>
    <submittedName>
        <fullName evidence="6">Precorrin-8X methylmutase</fullName>
        <ecNumber evidence="6">5.4.99.61</ecNumber>
    </submittedName>
</protein>
<dbReference type="PANTHER" id="PTHR43588:SF1">
    <property type="entry name" value="COBALT-PRECORRIN-8 METHYLMUTASE"/>
    <property type="match status" value="1"/>
</dbReference>
<evidence type="ECO:0000259" key="5">
    <source>
        <dbReference type="Pfam" id="PF02570"/>
    </source>
</evidence>
<comment type="caution">
    <text evidence="6">The sequence shown here is derived from an EMBL/GenBank/DDBJ whole genome shotgun (WGS) entry which is preliminary data.</text>
</comment>
<organism evidence="6 7">
    <name type="scientific">Fulvimarina uroteuthidis</name>
    <dbReference type="NCBI Taxonomy" id="3098149"/>
    <lineage>
        <taxon>Bacteria</taxon>
        <taxon>Pseudomonadati</taxon>
        <taxon>Pseudomonadota</taxon>
        <taxon>Alphaproteobacteria</taxon>
        <taxon>Hyphomicrobiales</taxon>
        <taxon>Aurantimonadaceae</taxon>
        <taxon>Fulvimarina</taxon>
    </lineage>
</organism>
<keyword evidence="7" id="KW-1185">Reference proteome</keyword>
<accession>A0ABU5I1V0</accession>
<evidence type="ECO:0000256" key="2">
    <source>
        <dbReference type="ARBA" id="ARBA00009774"/>
    </source>
</evidence>
<evidence type="ECO:0000313" key="7">
    <source>
        <dbReference type="Proteomes" id="UP001294412"/>
    </source>
</evidence>
<dbReference type="GO" id="GO:0016993">
    <property type="term" value="F:precorrin-8X methylmutase activity"/>
    <property type="evidence" value="ECO:0007669"/>
    <property type="project" value="UniProtKB-EC"/>
</dbReference>
<keyword evidence="4 6" id="KW-0413">Isomerase</keyword>
<dbReference type="EMBL" id="JAXLPB010000002">
    <property type="protein sequence ID" value="MDY8109348.1"/>
    <property type="molecule type" value="Genomic_DNA"/>
</dbReference>
<reference evidence="6 7" key="1">
    <citation type="submission" date="2023-12" db="EMBL/GenBank/DDBJ databases">
        <title>Description of Novel Strain Fulvimarina sp. 2208YS6-2-32 isolated from Uroteuthis (Photololigo) edulis.</title>
        <authorList>
            <person name="Park J.-S."/>
        </authorList>
    </citation>
    <scope>NUCLEOTIDE SEQUENCE [LARGE SCALE GENOMIC DNA]</scope>
    <source>
        <strain evidence="6 7">2208YS6-2-32</strain>
    </source>
</reference>
<dbReference type="NCBIfam" id="NF006136">
    <property type="entry name" value="PRK08285.1"/>
    <property type="match status" value="1"/>
</dbReference>
<dbReference type="Gene3D" id="3.40.50.10230">
    <property type="entry name" value="Cobalamin biosynthesis CobH/CbiC, precorrin-8X methylmutase"/>
    <property type="match status" value="1"/>
</dbReference>
<dbReference type="InterPro" id="IPR003722">
    <property type="entry name" value="Cbl_synth_CobH/CbiC"/>
</dbReference>
<dbReference type="Pfam" id="PF02570">
    <property type="entry name" value="CbiC"/>
    <property type="match status" value="1"/>
</dbReference>
<dbReference type="SUPFAM" id="SSF63965">
    <property type="entry name" value="Precorrin-8X methylmutase CbiC/CobH"/>
    <property type="match status" value="1"/>
</dbReference>
<name>A0ABU5I1V0_9HYPH</name>
<dbReference type="EC" id="5.4.99.61" evidence="6"/>
<evidence type="ECO:0000256" key="1">
    <source>
        <dbReference type="ARBA" id="ARBA00004953"/>
    </source>
</evidence>